<feature type="transmembrane region" description="Helical" evidence="5">
    <location>
        <begin position="29"/>
        <end position="51"/>
    </location>
</feature>
<feature type="transmembrane region" description="Helical" evidence="5">
    <location>
        <begin position="186"/>
        <end position="204"/>
    </location>
</feature>
<feature type="transmembrane region" description="Helical" evidence="5">
    <location>
        <begin position="6"/>
        <end position="22"/>
    </location>
</feature>
<feature type="transmembrane region" description="Helical" evidence="5">
    <location>
        <begin position="418"/>
        <end position="439"/>
    </location>
</feature>
<feature type="transmembrane region" description="Helical" evidence="5">
    <location>
        <begin position="278"/>
        <end position="296"/>
    </location>
</feature>
<feature type="transmembrane region" description="Helical" evidence="5">
    <location>
        <begin position="617"/>
        <end position="633"/>
    </location>
</feature>
<name>A0A483CYI9_9EURY</name>
<evidence type="ECO:0000256" key="4">
    <source>
        <dbReference type="ARBA" id="ARBA00023136"/>
    </source>
</evidence>
<feature type="transmembrane region" description="Helical" evidence="5">
    <location>
        <begin position="349"/>
        <end position="368"/>
    </location>
</feature>
<feature type="transmembrane region" description="Helical" evidence="5">
    <location>
        <begin position="374"/>
        <end position="397"/>
    </location>
</feature>
<dbReference type="OrthoDB" id="371891at2157"/>
<dbReference type="InterPro" id="IPR001750">
    <property type="entry name" value="ND/Mrp_TM"/>
</dbReference>
<dbReference type="Pfam" id="PF00662">
    <property type="entry name" value="Proton_antipo_N"/>
    <property type="match status" value="1"/>
</dbReference>
<feature type="transmembrane region" description="Helical" evidence="5">
    <location>
        <begin position="249"/>
        <end position="271"/>
    </location>
</feature>
<evidence type="ECO:0000313" key="8">
    <source>
        <dbReference type="EMBL" id="TAJ44736.1"/>
    </source>
</evidence>
<evidence type="ECO:0000259" key="7">
    <source>
        <dbReference type="Pfam" id="PF00662"/>
    </source>
</evidence>
<evidence type="ECO:0000256" key="5">
    <source>
        <dbReference type="SAM" id="Phobius"/>
    </source>
</evidence>
<accession>A0A483CYI9</accession>
<feature type="transmembrane region" description="Helical" evidence="5">
    <location>
        <begin position="498"/>
        <end position="522"/>
    </location>
</feature>
<evidence type="ECO:0000256" key="2">
    <source>
        <dbReference type="ARBA" id="ARBA00022692"/>
    </source>
</evidence>
<keyword evidence="2 5" id="KW-0812">Transmembrane</keyword>
<dbReference type="InterPro" id="IPR001516">
    <property type="entry name" value="Proton_antipo_N"/>
</dbReference>
<organism evidence="8 9">
    <name type="scientific">Methanofollis fontis</name>
    <dbReference type="NCBI Taxonomy" id="2052832"/>
    <lineage>
        <taxon>Archaea</taxon>
        <taxon>Methanobacteriati</taxon>
        <taxon>Methanobacteriota</taxon>
        <taxon>Stenosarchaea group</taxon>
        <taxon>Methanomicrobia</taxon>
        <taxon>Methanomicrobiales</taxon>
        <taxon>Methanomicrobiaceae</taxon>
        <taxon>Methanofollis</taxon>
    </lineage>
</organism>
<dbReference type="EMBL" id="PGCL01000002">
    <property type="protein sequence ID" value="TAJ44736.1"/>
    <property type="molecule type" value="Genomic_DNA"/>
</dbReference>
<feature type="domain" description="NADH-Ubiquinone oxidoreductase (complex I) chain 5 N-terminal" evidence="7">
    <location>
        <begin position="119"/>
        <end position="150"/>
    </location>
</feature>
<dbReference type="AlphaFoldDB" id="A0A483CYI9"/>
<keyword evidence="3 5" id="KW-1133">Transmembrane helix</keyword>
<keyword evidence="4 5" id="KW-0472">Membrane</keyword>
<sequence>MNDLLFLILFPCIIAFILLLLSNNRIRHAIVALSAVIISVASVWLLATSYARGAVYYAVPFEPTAQVMFAIEMGIALLLLYLGFRFKQYLAVLLVLVQSAMMLVYEFTMSHGMEPVNNLFCDQFSIIMALIIGIIGSLIALYATRYMDTYHGHHPEVRDRRRFFFFVTFVFLAAMFGLVFSNNLSWIFFFWEITTLASFLLIGYSESEEATNNAFLALKMNLLGGIAFAGAIIYLASVDPSGGLLQLDTLITSGQAAAIVPAVLIAFAGLTKSAQMPFSSWLVGAMVAPTPVSALLHSSTMVKAGVYIIVRFSPVFLGSLAGLAIGFVGAVTFLVASAIAISQSNAKKVLAYSTIANLGLIVACASVGTPQLVWAAIMLIIFHAVAKSLLFLCVGTVEHRTGSRDIEDMDGLIVRLPRIAVMMFIGMAGMFLAPFGMLISKWAAIEGFINTPFGLVFVTILAFGGALTVFFWTKWMGKIIAVTPFGESLESTISRQKWVVLSCLTALTVIAALFFPLISGALIEPYLLDVFGATARLAQDNIIIMALMISLLLVLPFSLLFYAKDGKRMPAYMGGREVTPDLHFTGSAGIERIMTTRNYYFADLFGEKKMLRVGDPLCILLILLAVAILAGAIL</sequence>
<gene>
    <name evidence="8" type="ORF">CUJ86_05405</name>
</gene>
<feature type="transmembrane region" description="Helical" evidence="5">
    <location>
        <begin position="542"/>
        <end position="563"/>
    </location>
</feature>
<dbReference type="GO" id="GO:0016020">
    <property type="term" value="C:membrane"/>
    <property type="evidence" value="ECO:0007669"/>
    <property type="project" value="UniProtKB-SubCell"/>
</dbReference>
<comment type="caution">
    <text evidence="8">The sequence shown here is derived from an EMBL/GenBank/DDBJ whole genome shotgun (WGS) entry which is preliminary data.</text>
</comment>
<evidence type="ECO:0000259" key="6">
    <source>
        <dbReference type="Pfam" id="PF00361"/>
    </source>
</evidence>
<feature type="domain" description="NADH:quinone oxidoreductase/Mrp antiporter transmembrane" evidence="6">
    <location>
        <begin position="181"/>
        <end position="455"/>
    </location>
</feature>
<keyword evidence="9" id="KW-1185">Reference proteome</keyword>
<evidence type="ECO:0000256" key="1">
    <source>
        <dbReference type="ARBA" id="ARBA00004141"/>
    </source>
</evidence>
<dbReference type="InterPro" id="IPR050616">
    <property type="entry name" value="CPA3_Na-H_Antiporter_A"/>
</dbReference>
<feature type="transmembrane region" description="Helical" evidence="5">
    <location>
        <begin position="125"/>
        <end position="143"/>
    </location>
</feature>
<feature type="transmembrane region" description="Helical" evidence="5">
    <location>
        <begin position="163"/>
        <end position="180"/>
    </location>
</feature>
<comment type="subcellular location">
    <subcellularLocation>
        <location evidence="1">Membrane</location>
        <topology evidence="1">Multi-pass membrane protein</topology>
    </subcellularLocation>
</comment>
<dbReference type="PRINTS" id="PR01434">
    <property type="entry name" value="NADHDHGNASE5"/>
</dbReference>
<dbReference type="Proteomes" id="UP000292580">
    <property type="component" value="Unassembled WGS sequence"/>
</dbReference>
<feature type="transmembrane region" description="Helical" evidence="5">
    <location>
        <begin position="89"/>
        <end position="105"/>
    </location>
</feature>
<proteinExistence type="predicted"/>
<dbReference type="Pfam" id="PF00361">
    <property type="entry name" value="Proton_antipo_M"/>
    <property type="match status" value="1"/>
</dbReference>
<evidence type="ECO:0000313" key="9">
    <source>
        <dbReference type="Proteomes" id="UP000292580"/>
    </source>
</evidence>
<evidence type="ECO:0000256" key="3">
    <source>
        <dbReference type="ARBA" id="ARBA00022989"/>
    </source>
</evidence>
<feature type="transmembrane region" description="Helical" evidence="5">
    <location>
        <begin position="63"/>
        <end position="82"/>
    </location>
</feature>
<dbReference type="PANTHER" id="PTHR43373:SF1">
    <property type="entry name" value="NA(+)_H(+) ANTIPORTER SUBUNIT A"/>
    <property type="match status" value="1"/>
</dbReference>
<feature type="transmembrane region" description="Helical" evidence="5">
    <location>
        <begin position="316"/>
        <end position="342"/>
    </location>
</feature>
<protein>
    <submittedName>
        <fullName evidence="8">NADH-quinone oxidoreductase subunit L</fullName>
    </submittedName>
</protein>
<reference evidence="8 9" key="1">
    <citation type="submission" date="2017-11" db="EMBL/GenBank/DDBJ databases">
        <title>Isolation and Characterization of Methanofollis Species from Methane Seep Offshore SW Taiwan.</title>
        <authorList>
            <person name="Teng N.-H."/>
            <person name="Lai M.-C."/>
            <person name="Chen S.-C."/>
        </authorList>
    </citation>
    <scope>NUCLEOTIDE SEQUENCE [LARGE SCALE GENOMIC DNA]</scope>
    <source>
        <strain evidence="8 9">FWC-SCC2</strain>
    </source>
</reference>
<feature type="transmembrane region" description="Helical" evidence="5">
    <location>
        <begin position="451"/>
        <end position="472"/>
    </location>
</feature>
<feature type="transmembrane region" description="Helical" evidence="5">
    <location>
        <begin position="216"/>
        <end position="237"/>
    </location>
</feature>
<dbReference type="PANTHER" id="PTHR43373">
    <property type="entry name" value="NA(+)/H(+) ANTIPORTER SUBUNIT"/>
    <property type="match status" value="1"/>
</dbReference>